<proteinExistence type="predicted"/>
<dbReference type="AlphaFoldDB" id="A0A9X2LHT6"/>
<accession>A0A9X2LHT6</accession>
<feature type="compositionally biased region" description="Basic and acidic residues" evidence="1">
    <location>
        <begin position="131"/>
        <end position="141"/>
    </location>
</feature>
<dbReference type="Proteomes" id="UP001142374">
    <property type="component" value="Unassembled WGS sequence"/>
</dbReference>
<evidence type="ECO:0000313" key="2">
    <source>
        <dbReference type="EMBL" id="MCQ8771443.1"/>
    </source>
</evidence>
<evidence type="ECO:0000313" key="3">
    <source>
        <dbReference type="Proteomes" id="UP001142374"/>
    </source>
</evidence>
<dbReference type="RefSeq" id="WP_168091281.1">
    <property type="nucleotide sequence ID" value="NZ_JAATER010000018.1"/>
</dbReference>
<evidence type="ECO:0000256" key="1">
    <source>
        <dbReference type="SAM" id="MobiDB-lite"/>
    </source>
</evidence>
<feature type="region of interest" description="Disordered" evidence="1">
    <location>
        <begin position="131"/>
        <end position="157"/>
    </location>
</feature>
<feature type="compositionally biased region" description="Pro residues" evidence="1">
    <location>
        <begin position="143"/>
        <end position="154"/>
    </location>
</feature>
<organism evidence="2 3">
    <name type="scientific">Streptomyces telluris</name>
    <dbReference type="NCBI Taxonomy" id="2720021"/>
    <lineage>
        <taxon>Bacteria</taxon>
        <taxon>Bacillati</taxon>
        <taxon>Actinomycetota</taxon>
        <taxon>Actinomycetes</taxon>
        <taxon>Kitasatosporales</taxon>
        <taxon>Streptomycetaceae</taxon>
        <taxon>Streptomyces</taxon>
    </lineage>
</organism>
<reference evidence="2" key="1">
    <citation type="submission" date="2022-06" db="EMBL/GenBank/DDBJ databases">
        <title>WGS of actinobacteria.</title>
        <authorList>
            <person name="Thawai C."/>
        </authorList>
    </citation>
    <scope>NUCLEOTIDE SEQUENCE</scope>
    <source>
        <strain evidence="2">AA8</strain>
    </source>
</reference>
<name>A0A9X2LHT6_9ACTN</name>
<sequence length="230" mass="23782">MAADQWAQTVRRQLALGRLLPLGGAADGAWITESAAVGVLRRAAHAALPAVRLNAVRIALTKAAAPPAVPPPPSALPPGPLRIEADCATTADAPFPETAARLREVLGRAAAERIGLRVEAIDLRLTELLDDRPARDGRDDAAAPPPPQPPPPAGQDPLVRAALSVRGVVRATLRTRGGDHVQADIAVTAERRALDAARDVRAAVAEASAQVVPPPSTASVMITTIESPPV</sequence>
<protein>
    <submittedName>
        <fullName evidence="2">Nucleopolyhedrovirus P10 family protein</fullName>
    </submittedName>
</protein>
<keyword evidence="3" id="KW-1185">Reference proteome</keyword>
<comment type="caution">
    <text evidence="2">The sequence shown here is derived from an EMBL/GenBank/DDBJ whole genome shotgun (WGS) entry which is preliminary data.</text>
</comment>
<gene>
    <name evidence="2" type="ORF">NQU55_16975</name>
</gene>
<dbReference type="EMBL" id="JANIID010000014">
    <property type="protein sequence ID" value="MCQ8771443.1"/>
    <property type="molecule type" value="Genomic_DNA"/>
</dbReference>